<dbReference type="PANTHER" id="PTHR10322">
    <property type="entry name" value="DNA POLYMERASE CATALYTIC SUBUNIT"/>
    <property type="match status" value="1"/>
</dbReference>
<dbReference type="GO" id="GO:0006287">
    <property type="term" value="P:base-excision repair, gap-filling"/>
    <property type="evidence" value="ECO:0007669"/>
    <property type="project" value="TreeGrafter"/>
</dbReference>
<evidence type="ECO:0000313" key="4">
    <source>
        <dbReference type="Proteomes" id="UP000541558"/>
    </source>
</evidence>
<dbReference type="GO" id="GO:0003887">
    <property type="term" value="F:DNA-directed DNA polymerase activity"/>
    <property type="evidence" value="ECO:0007669"/>
    <property type="project" value="TreeGrafter"/>
</dbReference>
<evidence type="ECO:0000313" key="3">
    <source>
        <dbReference type="EMBL" id="KAF5309349.1"/>
    </source>
</evidence>
<keyword evidence="4" id="KW-1185">Reference proteome</keyword>
<evidence type="ECO:0000256" key="1">
    <source>
        <dbReference type="ARBA" id="ARBA00024411"/>
    </source>
</evidence>
<dbReference type="EMBL" id="JAACJK010000236">
    <property type="protein sequence ID" value="KAF5309349.1"/>
    <property type="molecule type" value="Genomic_DNA"/>
</dbReference>
<dbReference type="GO" id="GO:0043625">
    <property type="term" value="C:delta DNA polymerase complex"/>
    <property type="evidence" value="ECO:0007669"/>
    <property type="project" value="TreeGrafter"/>
</dbReference>
<organism evidence="3 4">
    <name type="scientific">Ephemerocybe angulata</name>
    <dbReference type="NCBI Taxonomy" id="980116"/>
    <lineage>
        <taxon>Eukaryota</taxon>
        <taxon>Fungi</taxon>
        <taxon>Dikarya</taxon>
        <taxon>Basidiomycota</taxon>
        <taxon>Agaricomycotina</taxon>
        <taxon>Agaricomycetes</taxon>
        <taxon>Agaricomycetidae</taxon>
        <taxon>Agaricales</taxon>
        <taxon>Agaricineae</taxon>
        <taxon>Psathyrellaceae</taxon>
        <taxon>Ephemerocybe</taxon>
    </lineage>
</organism>
<dbReference type="GO" id="GO:0045004">
    <property type="term" value="P:DNA replication proofreading"/>
    <property type="evidence" value="ECO:0007669"/>
    <property type="project" value="TreeGrafter"/>
</dbReference>
<dbReference type="InterPro" id="IPR006133">
    <property type="entry name" value="DNA-dir_DNA_pol_B_exonuc"/>
</dbReference>
<dbReference type="Proteomes" id="UP000541558">
    <property type="component" value="Unassembled WGS sequence"/>
</dbReference>
<sequence length="512" mass="58410">MVSAKKLKTGESFVSGVLEHLPAMPENGYATDFGRKPLEVDKSKPLVFQALEVEEGVDDEGHGLLHVFGASEGGCPLMLTVNTFKHYFYYPKPYGFKAEDLNLLKDSLNAQFPDKEGVIGEIEIHRKSVQQGTDKREFLKLGRCNYKGLFRNPELTYESDVPYLTRFMLETKIMPFAWVKVEGNKYEVIEETARKSNCLEFSASSEDVKVTERQKRLTLAMAPLRFLSFDIETMVGEPVKQPNGKYERPFPKAVTEAVIQIGCTVSRRNSSADGTVEPPFLRCVFALDKCADIPGAKVYCFSDEKILLKEWSRFVREIDPDVVLGFNSLKFDLPYLLQRARILGLPDFGKLGRFKEGTIKYLRNDLPYTWQDVPYFVGRLNVDVLHCARRKNCPGTDGSFKLQHLSERFLGDGKEGVSFNMIPVLQKGDPDTRKTLAIYCMKDAYLAQQLCDKLDGVQHYMEMVRKHHVPFIWLTVRENTSQVTNRLREAGERHIVEDPSSYPPLYAPMYTQ</sequence>
<dbReference type="GO" id="GO:0008296">
    <property type="term" value="F:3'-5'-DNA exonuclease activity"/>
    <property type="evidence" value="ECO:0007669"/>
    <property type="project" value="TreeGrafter"/>
</dbReference>
<protein>
    <recommendedName>
        <fullName evidence="1">DNA polymerase delta catalytic subunit</fullName>
    </recommendedName>
</protein>
<reference evidence="3 4" key="1">
    <citation type="journal article" date="2020" name="ISME J.">
        <title>Uncovering the hidden diversity of litter-decomposition mechanisms in mushroom-forming fungi.</title>
        <authorList>
            <person name="Floudas D."/>
            <person name="Bentzer J."/>
            <person name="Ahren D."/>
            <person name="Johansson T."/>
            <person name="Persson P."/>
            <person name="Tunlid A."/>
        </authorList>
    </citation>
    <scope>NUCLEOTIDE SEQUENCE [LARGE SCALE GENOMIC DNA]</scope>
    <source>
        <strain evidence="3 4">CBS 175.51</strain>
    </source>
</reference>
<dbReference type="PANTHER" id="PTHR10322:SF23">
    <property type="entry name" value="DNA POLYMERASE DELTA CATALYTIC SUBUNIT"/>
    <property type="match status" value="1"/>
</dbReference>
<dbReference type="OrthoDB" id="2414538at2759"/>
<evidence type="ECO:0000259" key="2">
    <source>
        <dbReference type="Pfam" id="PF03104"/>
    </source>
</evidence>
<feature type="domain" description="DNA-directed DNA polymerase family B exonuclease" evidence="2">
    <location>
        <begin position="156"/>
        <end position="402"/>
    </location>
</feature>
<gene>
    <name evidence="3" type="ORF">D9611_014024</name>
</gene>
<dbReference type="GO" id="GO:0003676">
    <property type="term" value="F:nucleic acid binding"/>
    <property type="evidence" value="ECO:0007669"/>
    <property type="project" value="InterPro"/>
</dbReference>
<proteinExistence type="predicted"/>
<dbReference type="GO" id="GO:0006297">
    <property type="term" value="P:nucleotide-excision repair, DNA gap filling"/>
    <property type="evidence" value="ECO:0007669"/>
    <property type="project" value="TreeGrafter"/>
</dbReference>
<dbReference type="AlphaFoldDB" id="A0A8H5AR22"/>
<comment type="caution">
    <text evidence="3">The sequence shown here is derived from an EMBL/GenBank/DDBJ whole genome shotgun (WGS) entry which is preliminary data.</text>
</comment>
<dbReference type="InterPro" id="IPR012337">
    <property type="entry name" value="RNaseH-like_sf"/>
</dbReference>
<dbReference type="InterPro" id="IPR050240">
    <property type="entry name" value="DNA_pol_type-B"/>
</dbReference>
<dbReference type="Gene3D" id="3.30.342.10">
    <property type="entry name" value="DNA Polymerase, chain B, domain 1"/>
    <property type="match status" value="1"/>
</dbReference>
<accession>A0A8H5AR22</accession>
<name>A0A8H5AR22_9AGAR</name>
<dbReference type="Gene3D" id="3.30.420.10">
    <property type="entry name" value="Ribonuclease H-like superfamily/Ribonuclease H"/>
    <property type="match status" value="1"/>
</dbReference>
<dbReference type="SUPFAM" id="SSF53098">
    <property type="entry name" value="Ribonuclease H-like"/>
    <property type="match status" value="1"/>
</dbReference>
<dbReference type="InterPro" id="IPR036397">
    <property type="entry name" value="RNaseH_sf"/>
</dbReference>
<dbReference type="Pfam" id="PF03104">
    <property type="entry name" value="DNA_pol_B_exo1"/>
    <property type="match status" value="1"/>
</dbReference>